<dbReference type="OrthoDB" id="10248520at2759"/>
<dbReference type="InterPro" id="IPR027409">
    <property type="entry name" value="GroEL-like_apical_dom_sf"/>
</dbReference>
<dbReference type="PROSITE" id="PS00750">
    <property type="entry name" value="TCP1_1"/>
    <property type="match status" value="1"/>
</dbReference>
<dbReference type="SUPFAM" id="SSF54849">
    <property type="entry name" value="GroEL-intermediate domain like"/>
    <property type="match status" value="1"/>
</dbReference>
<evidence type="ECO:0000256" key="6">
    <source>
        <dbReference type="ARBA" id="ARBA00023186"/>
    </source>
</evidence>
<dbReference type="PRINTS" id="PR00304">
    <property type="entry name" value="TCOMPLEXTCP1"/>
</dbReference>
<dbReference type="EMBL" id="GL877406">
    <property type="protein sequence ID" value="ELA48252.1"/>
    <property type="molecule type" value="Genomic_DNA"/>
</dbReference>
<dbReference type="VEuPathDB" id="MicrosporidiaDB:VCUG_00293"/>
<dbReference type="GO" id="GO:0140662">
    <property type="term" value="F:ATP-dependent protein folding chaperone"/>
    <property type="evidence" value="ECO:0007669"/>
    <property type="project" value="InterPro"/>
</dbReference>
<organism evidence="8 9">
    <name type="scientific">Vavraia culicis (isolate floridensis)</name>
    <name type="common">Microsporidian parasite</name>
    <dbReference type="NCBI Taxonomy" id="948595"/>
    <lineage>
        <taxon>Eukaryota</taxon>
        <taxon>Fungi</taxon>
        <taxon>Fungi incertae sedis</taxon>
        <taxon>Microsporidia</taxon>
        <taxon>Pleistophoridae</taxon>
        <taxon>Vavraia</taxon>
    </lineage>
</organism>
<comment type="subunit">
    <text evidence="3">Component of the T-complex protein 1 (TCP1) complex.</text>
</comment>
<comment type="function">
    <text evidence="1">Molecular chaperone; assists the folding of proteins upon ATP hydrolysis.</text>
</comment>
<dbReference type="GO" id="GO:0005524">
    <property type="term" value="F:ATP binding"/>
    <property type="evidence" value="ECO:0007669"/>
    <property type="project" value="UniProtKB-KW"/>
</dbReference>
<dbReference type="Gene3D" id="1.10.560.10">
    <property type="entry name" value="GroEL-like equatorial domain"/>
    <property type="match status" value="1"/>
</dbReference>
<evidence type="ECO:0000256" key="5">
    <source>
        <dbReference type="ARBA" id="ARBA00022840"/>
    </source>
</evidence>
<dbReference type="InterPro" id="IPR017998">
    <property type="entry name" value="Chaperone_TCP-1"/>
</dbReference>
<dbReference type="Pfam" id="PF00118">
    <property type="entry name" value="Cpn60_TCP1"/>
    <property type="match status" value="1"/>
</dbReference>
<dbReference type="OMA" id="CAEMVMS"/>
<evidence type="ECO:0000256" key="7">
    <source>
        <dbReference type="RuleBase" id="RU004187"/>
    </source>
</evidence>
<keyword evidence="9" id="KW-1185">Reference proteome</keyword>
<dbReference type="PANTHER" id="PTHR11353">
    <property type="entry name" value="CHAPERONIN"/>
    <property type="match status" value="1"/>
</dbReference>
<dbReference type="Gene3D" id="3.30.260.10">
    <property type="entry name" value="TCP-1-like chaperonin intermediate domain"/>
    <property type="match status" value="1"/>
</dbReference>
<name>L2GY17_VAVCU</name>
<reference evidence="9" key="1">
    <citation type="submission" date="2011-03" db="EMBL/GenBank/DDBJ databases">
        <title>The genome sequence of Vavraia culicis strain floridensis.</title>
        <authorList>
            <consortium name="The Broad Institute Genome Sequencing Platform"/>
            <person name="Cuomo C."/>
            <person name="Becnel J."/>
            <person name="Sanscrainte N."/>
            <person name="Young S.K."/>
            <person name="Zeng Q."/>
            <person name="Gargeya S."/>
            <person name="Fitzgerald M."/>
            <person name="Haas B."/>
            <person name="Abouelleil A."/>
            <person name="Alvarado L."/>
            <person name="Arachchi H.M."/>
            <person name="Berlin A."/>
            <person name="Chapman S.B."/>
            <person name="Gearin G."/>
            <person name="Goldberg J."/>
            <person name="Griggs A."/>
            <person name="Gujja S."/>
            <person name="Hansen M."/>
            <person name="Heiman D."/>
            <person name="Howarth C."/>
            <person name="Larimer J."/>
            <person name="Lui A."/>
            <person name="MacDonald P.J.P."/>
            <person name="McCowen C."/>
            <person name="Montmayeur A."/>
            <person name="Murphy C."/>
            <person name="Neiman D."/>
            <person name="Pearson M."/>
            <person name="Priest M."/>
            <person name="Roberts A."/>
            <person name="Saif S."/>
            <person name="Shea T."/>
            <person name="Sisk P."/>
            <person name="Stolte C."/>
            <person name="Sykes S."/>
            <person name="Wortman J."/>
            <person name="Nusbaum C."/>
            <person name="Birren B."/>
        </authorList>
    </citation>
    <scope>NUCLEOTIDE SEQUENCE [LARGE SCALE GENOMIC DNA]</scope>
    <source>
        <strain evidence="9">floridensis</strain>
    </source>
</reference>
<evidence type="ECO:0000256" key="1">
    <source>
        <dbReference type="ARBA" id="ARBA00002912"/>
    </source>
</evidence>
<dbReference type="Gene3D" id="3.50.7.10">
    <property type="entry name" value="GroEL"/>
    <property type="match status" value="1"/>
</dbReference>
<dbReference type="PROSITE" id="PS00751">
    <property type="entry name" value="TCP1_2"/>
    <property type="match status" value="1"/>
</dbReference>
<sequence>MQNHLDTGATEQRSSEARKTIVIGTTMINTLIRSTLGPFGMTKLLTCEDKIKVTNDGATLLKNLVIDSASARILINASVSQDWEEGDGTTTIAILASLLVEEASKLEEIHPIQIIRGYEIALTKALEVLDSVCFVMRDDDMVALAKTTLNSKILRCDLQKFAEICVNAINLIEDREDLNLINIIKTEGELQQSYLVDGFILDKDVIVPTLKNPRILVANTSMDTDKIKINGAQVNVRSVSELSQIEDVERQRMQEKVEKIVGAENGIDVFVNRQIIYDYFLQLFREKNVVAVEHADFEGVERLANVLGAKIMSTFDSLNDCIGGCEMIENVHVGEKVMVKFSGLKKGACTIVLKGSTAEVLDEAERSVHDALCVLMRVKTEKKLVYGGGATEMEVALAVNNVAMRTEGKESAAILAFANAVQKIPQIIAENGGFDGEAIKAKLRALHAKGRRTYGVDVEKGDAGCMKERSVVESLRIKRRIFTAAVEAASMIIKCDGLIKCKQRERNRE</sequence>
<dbReference type="RefSeq" id="XP_008073312.1">
    <property type="nucleotide sequence ID" value="XM_008075121.1"/>
</dbReference>
<dbReference type="InterPro" id="IPR002423">
    <property type="entry name" value="Cpn60/GroEL/TCP-1"/>
</dbReference>
<dbReference type="GO" id="GO:0005832">
    <property type="term" value="C:chaperonin-containing T-complex"/>
    <property type="evidence" value="ECO:0007669"/>
    <property type="project" value="EnsemblFungi"/>
</dbReference>
<dbReference type="SUPFAM" id="SSF48592">
    <property type="entry name" value="GroEL equatorial domain-like"/>
    <property type="match status" value="1"/>
</dbReference>
<keyword evidence="5 7" id="KW-0067">ATP-binding</keyword>
<dbReference type="STRING" id="948595.L2GY17"/>
<evidence type="ECO:0000256" key="4">
    <source>
        <dbReference type="ARBA" id="ARBA00022741"/>
    </source>
</evidence>
<dbReference type="InterPro" id="IPR027410">
    <property type="entry name" value="TCP-1-like_intermed_sf"/>
</dbReference>
<protein>
    <submittedName>
        <fullName evidence="8">Uncharacterized protein</fullName>
    </submittedName>
</protein>
<keyword evidence="6 7" id="KW-0143">Chaperone</keyword>
<comment type="similarity">
    <text evidence="2 7">Belongs to the TCP-1 chaperonin family.</text>
</comment>
<accession>L2GY17</accession>
<dbReference type="InterPro" id="IPR002194">
    <property type="entry name" value="Chaperonin_TCP-1_CS"/>
</dbReference>
<dbReference type="GO" id="GO:0051082">
    <property type="term" value="F:unfolded protein binding"/>
    <property type="evidence" value="ECO:0007669"/>
    <property type="project" value="EnsemblFungi"/>
</dbReference>
<gene>
    <name evidence="8" type="ORF">VCUG_00293</name>
</gene>
<dbReference type="InterPro" id="IPR027413">
    <property type="entry name" value="GROEL-like_equatorial_sf"/>
</dbReference>
<dbReference type="HOGENOM" id="CLU_008891_6_2_1"/>
<evidence type="ECO:0000256" key="2">
    <source>
        <dbReference type="ARBA" id="ARBA00008020"/>
    </source>
</evidence>
<dbReference type="InParanoid" id="L2GY17"/>
<dbReference type="SUPFAM" id="SSF52029">
    <property type="entry name" value="GroEL apical domain-like"/>
    <property type="match status" value="1"/>
</dbReference>
<dbReference type="FunCoup" id="L2GY17">
    <property type="interactions" value="316"/>
</dbReference>
<evidence type="ECO:0000313" key="9">
    <source>
        <dbReference type="Proteomes" id="UP000011081"/>
    </source>
</evidence>
<dbReference type="AlphaFoldDB" id="L2GY17"/>
<keyword evidence="4 7" id="KW-0547">Nucleotide-binding</keyword>
<dbReference type="GeneID" id="19878182"/>
<dbReference type="Proteomes" id="UP000011081">
    <property type="component" value="Unassembled WGS sequence"/>
</dbReference>
<dbReference type="GO" id="GO:0016887">
    <property type="term" value="F:ATP hydrolysis activity"/>
    <property type="evidence" value="ECO:0007669"/>
    <property type="project" value="InterPro"/>
</dbReference>
<evidence type="ECO:0000313" key="8">
    <source>
        <dbReference type="EMBL" id="ELA48252.1"/>
    </source>
</evidence>
<proteinExistence type="inferred from homology"/>
<evidence type="ECO:0000256" key="3">
    <source>
        <dbReference type="ARBA" id="ARBA00011381"/>
    </source>
</evidence>